<proteinExistence type="predicted"/>
<protein>
    <submittedName>
        <fullName evidence="1">Tail component</fullName>
    </submittedName>
</protein>
<name>A0A8S5SST7_9CAUD</name>
<evidence type="ECO:0000313" key="1">
    <source>
        <dbReference type="EMBL" id="DAF53867.1"/>
    </source>
</evidence>
<organism evidence="1">
    <name type="scientific">Myoviridae sp. ct2Qy24</name>
    <dbReference type="NCBI Taxonomy" id="2827656"/>
    <lineage>
        <taxon>Viruses</taxon>
        <taxon>Duplodnaviria</taxon>
        <taxon>Heunggongvirae</taxon>
        <taxon>Uroviricota</taxon>
        <taxon>Caudoviricetes</taxon>
    </lineage>
</organism>
<reference evidence="1" key="1">
    <citation type="journal article" date="2021" name="Proc. Natl. Acad. Sci. U.S.A.">
        <title>A Catalog of Tens of Thousands of Viruses from Human Metagenomes Reveals Hidden Associations with Chronic Diseases.</title>
        <authorList>
            <person name="Tisza M.J."/>
            <person name="Buck C.B."/>
        </authorList>
    </citation>
    <scope>NUCLEOTIDE SEQUENCE</scope>
    <source>
        <strain evidence="1">Ct2Qy24</strain>
    </source>
</reference>
<sequence>MKNVKDEVFAALQTVCGNVSDVYPTTWVSLPAIQYTEEENRVYERTANKEDKASVRYRIDIWDFESTSKTAQAVDAAIAALGLVRTGCSDVPDPSGMRHKQMRYEGIIDMDSDIVYWNGNNY</sequence>
<accession>A0A8S5SST7</accession>
<dbReference type="EMBL" id="BK032666">
    <property type="protein sequence ID" value="DAF53867.1"/>
    <property type="molecule type" value="Genomic_DNA"/>
</dbReference>